<feature type="region of interest" description="Disordered" evidence="1">
    <location>
        <begin position="1"/>
        <end position="24"/>
    </location>
</feature>
<keyword evidence="3" id="KW-1185">Reference proteome</keyword>
<reference evidence="2 3" key="1">
    <citation type="submission" date="2020-02" db="EMBL/GenBank/DDBJ databases">
        <authorList>
            <person name="Ferguson B K."/>
        </authorList>
    </citation>
    <scope>NUCLEOTIDE SEQUENCE [LARGE SCALE GENOMIC DNA]</scope>
</reference>
<evidence type="ECO:0000256" key="1">
    <source>
        <dbReference type="SAM" id="MobiDB-lite"/>
    </source>
</evidence>
<feature type="non-terminal residue" evidence="2">
    <location>
        <position position="1"/>
    </location>
</feature>
<gene>
    <name evidence="2" type="ORF">NTEN_LOCUS1009</name>
</gene>
<evidence type="ECO:0000313" key="3">
    <source>
        <dbReference type="Proteomes" id="UP000479000"/>
    </source>
</evidence>
<organism evidence="2 3">
    <name type="scientific">Nesidiocoris tenuis</name>
    <dbReference type="NCBI Taxonomy" id="355587"/>
    <lineage>
        <taxon>Eukaryota</taxon>
        <taxon>Metazoa</taxon>
        <taxon>Ecdysozoa</taxon>
        <taxon>Arthropoda</taxon>
        <taxon>Hexapoda</taxon>
        <taxon>Insecta</taxon>
        <taxon>Pterygota</taxon>
        <taxon>Neoptera</taxon>
        <taxon>Paraneoptera</taxon>
        <taxon>Hemiptera</taxon>
        <taxon>Heteroptera</taxon>
        <taxon>Panheteroptera</taxon>
        <taxon>Cimicomorpha</taxon>
        <taxon>Miridae</taxon>
        <taxon>Dicyphina</taxon>
        <taxon>Nesidiocoris</taxon>
    </lineage>
</organism>
<accession>A0A6H5FY90</accession>
<dbReference type="EMBL" id="CADCXU010001793">
    <property type="protein sequence ID" value="CAA9994193.1"/>
    <property type="molecule type" value="Genomic_DNA"/>
</dbReference>
<dbReference type="Proteomes" id="UP000479000">
    <property type="component" value="Unassembled WGS sequence"/>
</dbReference>
<feature type="non-terminal residue" evidence="2">
    <location>
        <position position="62"/>
    </location>
</feature>
<evidence type="ECO:0000313" key="2">
    <source>
        <dbReference type="EMBL" id="CAA9994193.1"/>
    </source>
</evidence>
<proteinExistence type="predicted"/>
<name>A0A6H5FY90_9HEMI</name>
<dbReference type="AlphaFoldDB" id="A0A6H5FY90"/>
<sequence length="62" mass="6755">SLDYSSKCPSAVRRKTPKKGSPISKKNLASLSLMCTSASRSPDLYKECVKEQLATSCTHCMT</sequence>
<protein>
    <submittedName>
        <fullName evidence="2">Uncharacterized protein</fullName>
    </submittedName>
</protein>